<accession>A0A0V1GDY5</accession>
<keyword evidence="3" id="KW-1185">Reference proteome</keyword>
<reference evidence="2 3" key="1">
    <citation type="submission" date="2015-01" db="EMBL/GenBank/DDBJ databases">
        <title>Evolution of Trichinella species and genotypes.</title>
        <authorList>
            <person name="Korhonen P.K."/>
            <person name="Edoardo P."/>
            <person name="Giuseppe L.R."/>
            <person name="Gasser R.B."/>
        </authorList>
    </citation>
    <scope>NUCLEOTIDE SEQUENCE [LARGE SCALE GENOMIC DNA]</scope>
    <source>
        <strain evidence="2">ISS1029</strain>
    </source>
</reference>
<sequence length="70" mass="7913">MRRLNNELRCCDKQSTAVAYFEAGLLSLLVSFCAWGFTRLTVKFSEIEEPIQGKVISDFISVPLVWNALS</sequence>
<dbReference type="Proteomes" id="UP000055024">
    <property type="component" value="Unassembled WGS sequence"/>
</dbReference>
<comment type="caution">
    <text evidence="2">The sequence shown here is derived from an EMBL/GenBank/DDBJ whole genome shotgun (WGS) entry which is preliminary data.</text>
</comment>
<protein>
    <submittedName>
        <fullName evidence="2">Uncharacterized protein</fullName>
    </submittedName>
</protein>
<evidence type="ECO:0000313" key="3">
    <source>
        <dbReference type="Proteomes" id="UP000055024"/>
    </source>
</evidence>
<keyword evidence="1" id="KW-0812">Transmembrane</keyword>
<evidence type="ECO:0000256" key="1">
    <source>
        <dbReference type="SAM" id="Phobius"/>
    </source>
</evidence>
<evidence type="ECO:0000313" key="2">
    <source>
        <dbReference type="EMBL" id="KRY96290.1"/>
    </source>
</evidence>
<dbReference type="AlphaFoldDB" id="A0A0V1GDY5"/>
<dbReference type="OrthoDB" id="10479669at2759"/>
<dbReference type="EMBL" id="JYDP01002974">
    <property type="protein sequence ID" value="KRY96290.1"/>
    <property type="molecule type" value="Genomic_DNA"/>
</dbReference>
<keyword evidence="1" id="KW-1133">Transmembrane helix</keyword>
<keyword evidence="1" id="KW-0472">Membrane</keyword>
<proteinExistence type="predicted"/>
<feature type="transmembrane region" description="Helical" evidence="1">
    <location>
        <begin position="20"/>
        <end position="38"/>
    </location>
</feature>
<gene>
    <name evidence="2" type="ORF">T11_16195</name>
</gene>
<name>A0A0V1GDY5_9BILA</name>
<organism evidence="2 3">
    <name type="scientific">Trichinella zimbabwensis</name>
    <dbReference type="NCBI Taxonomy" id="268475"/>
    <lineage>
        <taxon>Eukaryota</taxon>
        <taxon>Metazoa</taxon>
        <taxon>Ecdysozoa</taxon>
        <taxon>Nematoda</taxon>
        <taxon>Enoplea</taxon>
        <taxon>Dorylaimia</taxon>
        <taxon>Trichinellida</taxon>
        <taxon>Trichinellidae</taxon>
        <taxon>Trichinella</taxon>
    </lineage>
</organism>